<feature type="domain" description="NAD(P)-binding" evidence="1">
    <location>
        <begin position="15"/>
        <end position="113"/>
    </location>
</feature>
<gene>
    <name evidence="2" type="ORF">GCM10008957_37720</name>
</gene>
<dbReference type="RefSeq" id="WP_189092058.1">
    <property type="nucleotide sequence ID" value="NZ_BMQL01000028.1"/>
</dbReference>
<dbReference type="InterPro" id="IPR036291">
    <property type="entry name" value="NAD(P)-bd_dom_sf"/>
</dbReference>
<name>A0A918CHG6_9DEIO</name>
<dbReference type="Gene3D" id="3.40.50.720">
    <property type="entry name" value="NAD(P)-binding Rossmann-like Domain"/>
    <property type="match status" value="1"/>
</dbReference>
<evidence type="ECO:0000313" key="2">
    <source>
        <dbReference type="EMBL" id="GGR22134.1"/>
    </source>
</evidence>
<reference evidence="2" key="2">
    <citation type="submission" date="2020-09" db="EMBL/GenBank/DDBJ databases">
        <authorList>
            <person name="Sun Q."/>
            <person name="Ohkuma M."/>
        </authorList>
    </citation>
    <scope>NUCLEOTIDE SEQUENCE</scope>
    <source>
        <strain evidence="2">JCM 31311</strain>
    </source>
</reference>
<dbReference type="InterPro" id="IPR051604">
    <property type="entry name" value="Ergot_Alk_Oxidoreductase"/>
</dbReference>
<dbReference type="Pfam" id="PF13460">
    <property type="entry name" value="NAD_binding_10"/>
    <property type="match status" value="1"/>
</dbReference>
<accession>A0A918CHG6</accession>
<dbReference type="PANTHER" id="PTHR43162:SF1">
    <property type="entry name" value="PRESTALK A DIFFERENTIATION PROTEIN A"/>
    <property type="match status" value="1"/>
</dbReference>
<dbReference type="Proteomes" id="UP000603865">
    <property type="component" value="Unassembled WGS sequence"/>
</dbReference>
<dbReference type="AlphaFoldDB" id="A0A918CHG6"/>
<reference evidence="2" key="1">
    <citation type="journal article" date="2014" name="Int. J. Syst. Evol. Microbiol.">
        <title>Complete genome sequence of Corynebacterium casei LMG S-19264T (=DSM 44701T), isolated from a smear-ripened cheese.</title>
        <authorList>
            <consortium name="US DOE Joint Genome Institute (JGI-PGF)"/>
            <person name="Walter F."/>
            <person name="Albersmeier A."/>
            <person name="Kalinowski J."/>
            <person name="Ruckert C."/>
        </authorList>
    </citation>
    <scope>NUCLEOTIDE SEQUENCE</scope>
    <source>
        <strain evidence="2">JCM 31311</strain>
    </source>
</reference>
<dbReference type="SUPFAM" id="SSF51735">
    <property type="entry name" value="NAD(P)-binding Rossmann-fold domains"/>
    <property type="match status" value="1"/>
</dbReference>
<comment type="caution">
    <text evidence="2">The sequence shown here is derived from an EMBL/GenBank/DDBJ whole genome shotgun (WGS) entry which is preliminary data.</text>
</comment>
<dbReference type="EMBL" id="BMQL01000028">
    <property type="protein sequence ID" value="GGR22134.1"/>
    <property type="molecule type" value="Genomic_DNA"/>
</dbReference>
<evidence type="ECO:0000313" key="3">
    <source>
        <dbReference type="Proteomes" id="UP000603865"/>
    </source>
</evidence>
<dbReference type="Gene3D" id="3.90.25.10">
    <property type="entry name" value="UDP-galactose 4-epimerase, domain 1"/>
    <property type="match status" value="1"/>
</dbReference>
<sequence length="361" mass="39766">MTQFHSKLPKILVTGATGKTGSAVVAQLREQHYPVRALVRTRDTRSDRLERLGAEVVVADLFDPEQLRAAIQGTTRAYYVPLLHPFMIQSAAAFATAARDSTLEVVVQMSQWLSSPAHPALMTRQTWLVDQLFSMIPGVAQTILNPGYFADNYLRLIGFAAQLGLYPNLTGDSQNAPPSNEDMARVAVAVLMNPEHHAGKTYRPTGPALLSADDIARTLSVVFGRPVRRADLPMWVFLKAARQQGVAPYDLSVLKRYIEDHRQGAFAVNAPTSDVLTVTGRAAESFETTVRRYAALPEAARTPGHQLRALLDFLRTPFGPGYNLNRYEQAMGFPVPPSPRYALNDAGWERQHRPAATPAVL</sequence>
<protein>
    <submittedName>
        <fullName evidence="2">NAD(P)-dependent oxidoreductase</fullName>
    </submittedName>
</protein>
<dbReference type="InterPro" id="IPR016040">
    <property type="entry name" value="NAD(P)-bd_dom"/>
</dbReference>
<dbReference type="PANTHER" id="PTHR43162">
    <property type="match status" value="1"/>
</dbReference>
<proteinExistence type="predicted"/>
<keyword evidence="3" id="KW-1185">Reference proteome</keyword>
<evidence type="ECO:0000259" key="1">
    <source>
        <dbReference type="Pfam" id="PF13460"/>
    </source>
</evidence>
<organism evidence="2 3">
    <name type="scientific">Deinococcus ruber</name>
    <dbReference type="NCBI Taxonomy" id="1848197"/>
    <lineage>
        <taxon>Bacteria</taxon>
        <taxon>Thermotogati</taxon>
        <taxon>Deinococcota</taxon>
        <taxon>Deinococci</taxon>
        <taxon>Deinococcales</taxon>
        <taxon>Deinococcaceae</taxon>
        <taxon>Deinococcus</taxon>
    </lineage>
</organism>